<dbReference type="GO" id="GO:0005975">
    <property type="term" value="P:carbohydrate metabolic process"/>
    <property type="evidence" value="ECO:0007669"/>
    <property type="project" value="InterPro"/>
</dbReference>
<gene>
    <name evidence="6" type="ORF">O9G_004112</name>
</gene>
<dbReference type="OrthoDB" id="407355at2759"/>
<evidence type="ECO:0000259" key="5">
    <source>
        <dbReference type="PROSITE" id="PS51677"/>
    </source>
</evidence>
<keyword evidence="2" id="KW-0378">Hydrolase</keyword>
<protein>
    <submittedName>
        <fullName evidence="6">Polysaccharide deacetylase domain-containing protein</fullName>
    </submittedName>
</protein>
<dbReference type="PROSITE" id="PS51677">
    <property type="entry name" value="NODB"/>
    <property type="match status" value="1"/>
</dbReference>
<dbReference type="HOGENOM" id="CLU_803957_0_0_1"/>
<feature type="compositionally biased region" description="Low complexity" evidence="3">
    <location>
        <begin position="320"/>
        <end position="333"/>
    </location>
</feature>
<feature type="domain" description="NodB homology" evidence="5">
    <location>
        <begin position="116"/>
        <end position="301"/>
    </location>
</feature>
<organism evidence="6 7">
    <name type="scientific">Rozella allomycis (strain CSF55)</name>
    <dbReference type="NCBI Taxonomy" id="988480"/>
    <lineage>
        <taxon>Eukaryota</taxon>
        <taxon>Fungi</taxon>
        <taxon>Fungi incertae sedis</taxon>
        <taxon>Cryptomycota</taxon>
        <taxon>Cryptomycota incertae sedis</taxon>
        <taxon>Rozella</taxon>
    </lineage>
</organism>
<feature type="chain" id="PRO_5013266256" evidence="4">
    <location>
        <begin position="16"/>
        <end position="363"/>
    </location>
</feature>
<dbReference type="InterPro" id="IPR050248">
    <property type="entry name" value="Polysacc_deacetylase_ArnD"/>
</dbReference>
<accession>A0A075AWN4</accession>
<name>A0A075AWN4_ROZAC</name>
<evidence type="ECO:0000313" key="7">
    <source>
        <dbReference type="Proteomes" id="UP000030755"/>
    </source>
</evidence>
<dbReference type="AlphaFoldDB" id="A0A075AWN4"/>
<dbReference type="SUPFAM" id="SSF88713">
    <property type="entry name" value="Glycoside hydrolase/deacetylase"/>
    <property type="match status" value="1"/>
</dbReference>
<feature type="region of interest" description="Disordered" evidence="3">
    <location>
        <begin position="314"/>
        <end position="340"/>
    </location>
</feature>
<dbReference type="PANTHER" id="PTHR10587:SF133">
    <property type="entry name" value="CHITIN DEACETYLASE 1-RELATED"/>
    <property type="match status" value="1"/>
</dbReference>
<dbReference type="GO" id="GO:0004099">
    <property type="term" value="F:chitin deacetylase activity"/>
    <property type="evidence" value="ECO:0007669"/>
    <property type="project" value="UniProtKB-ARBA"/>
</dbReference>
<dbReference type="Gene3D" id="3.20.20.370">
    <property type="entry name" value="Glycoside hydrolase/deacetylase"/>
    <property type="match status" value="1"/>
</dbReference>
<reference evidence="6 7" key="1">
    <citation type="journal article" date="2013" name="Curr. Biol.">
        <title>Shared signatures of parasitism and phylogenomics unite Cryptomycota and microsporidia.</title>
        <authorList>
            <person name="James T.Y."/>
            <person name="Pelin A."/>
            <person name="Bonen L."/>
            <person name="Ahrendt S."/>
            <person name="Sain D."/>
            <person name="Corradi N."/>
            <person name="Stajich J.E."/>
        </authorList>
    </citation>
    <scope>NUCLEOTIDE SEQUENCE [LARGE SCALE GENOMIC DNA]</scope>
    <source>
        <strain evidence="6 7">CSF55</strain>
    </source>
</reference>
<dbReference type="PANTHER" id="PTHR10587">
    <property type="entry name" value="GLYCOSYL TRANSFERASE-RELATED"/>
    <property type="match status" value="1"/>
</dbReference>
<dbReference type="InterPro" id="IPR011330">
    <property type="entry name" value="Glyco_hydro/deAcase_b/a-brl"/>
</dbReference>
<dbReference type="GO" id="GO:0009272">
    <property type="term" value="P:fungal-type cell wall biogenesis"/>
    <property type="evidence" value="ECO:0007669"/>
    <property type="project" value="UniProtKB-ARBA"/>
</dbReference>
<feature type="signal peptide" evidence="4">
    <location>
        <begin position="1"/>
        <end position="15"/>
    </location>
</feature>
<evidence type="ECO:0000256" key="2">
    <source>
        <dbReference type="ARBA" id="ARBA00022801"/>
    </source>
</evidence>
<dbReference type="STRING" id="988480.A0A075AWN4"/>
<keyword evidence="4" id="KW-0732">Signal</keyword>
<dbReference type="Pfam" id="PF01522">
    <property type="entry name" value="Polysacc_deac_1"/>
    <property type="match status" value="1"/>
</dbReference>
<dbReference type="OMA" id="QCKGIAS"/>
<dbReference type="Proteomes" id="UP000030755">
    <property type="component" value="Unassembled WGS sequence"/>
</dbReference>
<evidence type="ECO:0000313" key="6">
    <source>
        <dbReference type="EMBL" id="EPZ34745.1"/>
    </source>
</evidence>
<sequence length="363" mass="38549">MKLLLLLSASSFTLAALPSFTYVASEWPSVAGSTDGLGYTVTAAPTPQILSAFPLPAGDSKLAIKPNSAASTQQCPANVDASLGDTGTCWWTCGPTADPSGKCWRPDDIRDCKGAKTLGLTFDDGPTTFTPTLLQYLVSKNLKATFFLVGAHMVQNAQIVRDLYNAGMEFGVHSWSHHPLTSLTNDQVVAELGFTVQAFQKILGIKPTLFRPPQGDLDDRVRAIAAAMGLRPVMWNLDTNDYTTDGNTNLVAGVVSGFQTAIGGSFSNGLITLEHDTFQGGVDLFENNFLPQMTANGYSLMTVGQCKGIASPTVTSTVNQPGQGQVQQVPSSQDNKAPTSDASTNYTYLFSVVLGIVIAFSMI</sequence>
<keyword evidence="1" id="KW-0479">Metal-binding</keyword>
<keyword evidence="7" id="KW-1185">Reference proteome</keyword>
<dbReference type="EMBL" id="KE560919">
    <property type="protein sequence ID" value="EPZ34745.1"/>
    <property type="molecule type" value="Genomic_DNA"/>
</dbReference>
<evidence type="ECO:0000256" key="1">
    <source>
        <dbReference type="ARBA" id="ARBA00022723"/>
    </source>
</evidence>
<dbReference type="InterPro" id="IPR002509">
    <property type="entry name" value="NODB_dom"/>
</dbReference>
<proteinExistence type="predicted"/>
<dbReference type="GO" id="GO:0046872">
    <property type="term" value="F:metal ion binding"/>
    <property type="evidence" value="ECO:0007669"/>
    <property type="project" value="UniProtKB-KW"/>
</dbReference>
<evidence type="ECO:0000256" key="4">
    <source>
        <dbReference type="SAM" id="SignalP"/>
    </source>
</evidence>
<evidence type="ECO:0000256" key="3">
    <source>
        <dbReference type="SAM" id="MobiDB-lite"/>
    </source>
</evidence>
<dbReference type="GO" id="GO:0016020">
    <property type="term" value="C:membrane"/>
    <property type="evidence" value="ECO:0007669"/>
    <property type="project" value="TreeGrafter"/>
</dbReference>